<dbReference type="OrthoDB" id="9773459at2"/>
<evidence type="ECO:0000313" key="10">
    <source>
        <dbReference type="Proteomes" id="UP000065807"/>
    </source>
</evidence>
<dbReference type="PANTHER" id="PTHR43484:SF1">
    <property type="entry name" value="FLAGELLAR MOTOR SWITCH PROTEIN FLIN"/>
    <property type="match status" value="1"/>
</dbReference>
<dbReference type="AlphaFoldDB" id="A0A0K2SK69"/>
<dbReference type="EMBL" id="AP014924">
    <property type="protein sequence ID" value="BAS27511.1"/>
    <property type="molecule type" value="Genomic_DNA"/>
</dbReference>
<organism evidence="9 10">
    <name type="scientific">Limnochorda pilosa</name>
    <dbReference type="NCBI Taxonomy" id="1555112"/>
    <lineage>
        <taxon>Bacteria</taxon>
        <taxon>Bacillati</taxon>
        <taxon>Bacillota</taxon>
        <taxon>Limnochordia</taxon>
        <taxon>Limnochordales</taxon>
        <taxon>Limnochordaceae</taxon>
        <taxon>Limnochorda</taxon>
    </lineage>
</organism>
<dbReference type="SUPFAM" id="SSF101801">
    <property type="entry name" value="Surface presentation of antigens (SPOA)"/>
    <property type="match status" value="1"/>
</dbReference>
<evidence type="ECO:0000256" key="1">
    <source>
        <dbReference type="ARBA" id="ARBA00004413"/>
    </source>
</evidence>
<evidence type="ECO:0000256" key="3">
    <source>
        <dbReference type="ARBA" id="ARBA00022475"/>
    </source>
</evidence>
<dbReference type="InterPro" id="IPR012826">
    <property type="entry name" value="FliN"/>
</dbReference>
<dbReference type="RefSeq" id="WP_068136468.1">
    <property type="nucleotide sequence ID" value="NZ_AP014924.1"/>
</dbReference>
<gene>
    <name evidence="9" type="ORF">LIP_1665</name>
</gene>
<dbReference type="Proteomes" id="UP000065807">
    <property type="component" value="Chromosome"/>
</dbReference>
<evidence type="ECO:0000256" key="4">
    <source>
        <dbReference type="ARBA" id="ARBA00022500"/>
    </source>
</evidence>
<dbReference type="Pfam" id="PF01052">
    <property type="entry name" value="FliMN_C"/>
    <property type="match status" value="1"/>
</dbReference>
<feature type="region of interest" description="Disordered" evidence="7">
    <location>
        <begin position="16"/>
        <end position="35"/>
    </location>
</feature>
<reference evidence="10" key="1">
    <citation type="submission" date="2015-07" db="EMBL/GenBank/DDBJ databases">
        <title>Complete genome sequence and phylogenetic analysis of Limnochorda pilosa.</title>
        <authorList>
            <person name="Watanabe M."/>
            <person name="Kojima H."/>
            <person name="Fukui M."/>
        </authorList>
    </citation>
    <scope>NUCLEOTIDE SEQUENCE [LARGE SCALE GENOMIC DNA]</scope>
    <source>
        <strain evidence="10">HC45</strain>
    </source>
</reference>
<evidence type="ECO:0000256" key="2">
    <source>
        <dbReference type="ARBA" id="ARBA00009226"/>
    </source>
</evidence>
<comment type="similarity">
    <text evidence="2">Belongs to the FliN/MopA/SpaO family.</text>
</comment>
<feature type="domain" description="Flagellar motor switch protein FliN-like C-terminal" evidence="8">
    <location>
        <begin position="240"/>
        <end position="310"/>
    </location>
</feature>
<evidence type="ECO:0000256" key="5">
    <source>
        <dbReference type="ARBA" id="ARBA00022779"/>
    </source>
</evidence>
<proteinExistence type="inferred from homology"/>
<dbReference type="KEGG" id="lpil:LIP_1665"/>
<dbReference type="Gene3D" id="2.30.330.10">
    <property type="entry name" value="SpoA-like"/>
    <property type="match status" value="1"/>
</dbReference>
<protein>
    <recommendedName>
        <fullName evidence="8">Flagellar motor switch protein FliN-like C-terminal domain-containing protein</fullName>
    </recommendedName>
</protein>
<keyword evidence="4" id="KW-0145">Chemotaxis</keyword>
<sequence length="321" mass="34859">MAGDLLTREELEVLLSEGRLPSEPAPPRARPGPVGANPAPVLQQLFQLIVQRLGRARPGLAARFISLGEHQVEEAAAGLEEGQRLLSVELHDGIEGLFLLWHPQTAPNDDRFLEEAAEVFCQSLAALWGHPVEIEKGAVRAVDLSEGLPEGLLPFGRSESVWSARLAVGVEASPLVFWLPRDVALDLRERLERSADVGGGLAPPRERVSRSAQGGVRVEPARFSPLRQPGGQEGERDLGRVMDLPLEVTVELGRAQLKVREILDLKVGTVVELDRLAGEPVDLRVNGRLVAKGEVVVVDESFAVKITQILAPEERAPVVEE</sequence>
<dbReference type="InterPro" id="IPR051469">
    <property type="entry name" value="FliN/MopA/SpaO"/>
</dbReference>
<dbReference type="PRINTS" id="PR00956">
    <property type="entry name" value="FLGMOTORFLIN"/>
</dbReference>
<dbReference type="GO" id="GO:0009425">
    <property type="term" value="C:bacterial-type flagellum basal body"/>
    <property type="evidence" value="ECO:0007669"/>
    <property type="project" value="InterPro"/>
</dbReference>
<dbReference type="NCBIfam" id="TIGR02480">
    <property type="entry name" value="fliN"/>
    <property type="match status" value="1"/>
</dbReference>
<keyword evidence="3" id="KW-1003">Cell membrane</keyword>
<dbReference type="InterPro" id="IPR036429">
    <property type="entry name" value="SpoA-like_sf"/>
</dbReference>
<dbReference type="GO" id="GO:0006935">
    <property type="term" value="P:chemotaxis"/>
    <property type="evidence" value="ECO:0007669"/>
    <property type="project" value="UniProtKB-KW"/>
</dbReference>
<dbReference type="InterPro" id="IPR001172">
    <property type="entry name" value="FliN_T3SS_HrcQb"/>
</dbReference>
<name>A0A0K2SK69_LIMPI</name>
<evidence type="ECO:0000259" key="8">
    <source>
        <dbReference type="Pfam" id="PF01052"/>
    </source>
</evidence>
<dbReference type="GO" id="GO:0071973">
    <property type="term" value="P:bacterial-type flagellum-dependent cell motility"/>
    <property type="evidence" value="ECO:0007669"/>
    <property type="project" value="InterPro"/>
</dbReference>
<evidence type="ECO:0000256" key="6">
    <source>
        <dbReference type="ARBA" id="ARBA00023136"/>
    </source>
</evidence>
<keyword evidence="10" id="KW-1185">Reference proteome</keyword>
<dbReference type="GO" id="GO:0003774">
    <property type="term" value="F:cytoskeletal motor activity"/>
    <property type="evidence" value="ECO:0007669"/>
    <property type="project" value="InterPro"/>
</dbReference>
<dbReference type="PATRIC" id="fig|1555112.3.peg.1698"/>
<reference evidence="10" key="2">
    <citation type="journal article" date="2016" name="Int. J. Syst. Evol. Microbiol.">
        <title>Complete genome sequence and cell structure of Limnochorda pilosa, a Gram-negative spore-former within the phylum Firmicutes.</title>
        <authorList>
            <person name="Watanabe M."/>
            <person name="Kojima H."/>
            <person name="Fukui M."/>
        </authorList>
    </citation>
    <scope>NUCLEOTIDE SEQUENCE [LARGE SCALE GENOMIC DNA]</scope>
    <source>
        <strain evidence="10">HC45</strain>
    </source>
</reference>
<dbReference type="InterPro" id="IPR001543">
    <property type="entry name" value="FliN-like_C"/>
</dbReference>
<dbReference type="GO" id="GO:0005886">
    <property type="term" value="C:plasma membrane"/>
    <property type="evidence" value="ECO:0007669"/>
    <property type="project" value="UniProtKB-SubCell"/>
</dbReference>
<accession>A0A0K2SK69</accession>
<comment type="subcellular location">
    <subcellularLocation>
        <location evidence="1">Cell membrane</location>
        <topology evidence="1">Peripheral membrane protein</topology>
        <orientation evidence="1">Cytoplasmic side</orientation>
    </subcellularLocation>
</comment>
<dbReference type="PANTHER" id="PTHR43484">
    <property type="match status" value="1"/>
</dbReference>
<keyword evidence="5" id="KW-0283">Flagellar rotation</keyword>
<dbReference type="STRING" id="1555112.LIP_1665"/>
<keyword evidence="6" id="KW-0472">Membrane</keyword>
<evidence type="ECO:0000313" key="9">
    <source>
        <dbReference type="EMBL" id="BAS27511.1"/>
    </source>
</evidence>
<evidence type="ECO:0000256" key="7">
    <source>
        <dbReference type="SAM" id="MobiDB-lite"/>
    </source>
</evidence>